<dbReference type="RefSeq" id="WP_282199909.1">
    <property type="nucleotide sequence ID" value="NZ_BOQE01000001.1"/>
</dbReference>
<accession>A0AAV4LGE5</accession>
<dbReference type="EMBL" id="BOQE01000001">
    <property type="protein sequence ID" value="GIM46860.1"/>
    <property type="molecule type" value="Genomic_DNA"/>
</dbReference>
<organism evidence="1 2">
    <name type="scientific">Collibacillus ludicampi</name>
    <dbReference type="NCBI Taxonomy" id="2771369"/>
    <lineage>
        <taxon>Bacteria</taxon>
        <taxon>Bacillati</taxon>
        <taxon>Bacillota</taxon>
        <taxon>Bacilli</taxon>
        <taxon>Bacillales</taxon>
        <taxon>Alicyclobacillaceae</taxon>
        <taxon>Collibacillus</taxon>
    </lineage>
</organism>
<dbReference type="AlphaFoldDB" id="A0AAV4LGE5"/>
<comment type="caution">
    <text evidence="1">The sequence shown here is derived from an EMBL/GenBank/DDBJ whole genome shotgun (WGS) entry which is preliminary data.</text>
</comment>
<sequence length="404" mass="46213">MKRYWKLAVLIPLIVLCIGTFYTDASGSNHPEFFLKAKEGNEQEASRVLLQARYKSDTVSISTKGSEYQSEQSFWKSLDSDYYDSNGLKDLAKEYPQFMRGKRYPNAFYIDDRVIGYANIDSPPDFWKGQPDFIIKVSLYDKKQKDSSSFEVRVPKRNVYSFIHLYNVHISGQTMKLFTFNYVKNGHTEVHLYTLDLDKKNLMTDQTILPSRSSDANSLDDIREVSETNDLKQQSDYTVFQVNHHKIGSTTESSESSKTEDTRELLVYDIKRGKLSKIESDSIDELLKETSALEINQTGDDLFLISKDNPKGLRVIRYNLADQKISSDLTIAFKDIQVNKGAVSFSKIENNRLYMLVTTNKDRLAVPTVVIAELNTGRIVYQGVVSRKDDKDLGNLQILTLSLK</sequence>
<gene>
    <name evidence="1" type="ORF">DNHGIG_24090</name>
</gene>
<protein>
    <submittedName>
        <fullName evidence="1">Uncharacterized protein</fullName>
    </submittedName>
</protein>
<proteinExistence type="predicted"/>
<evidence type="ECO:0000313" key="1">
    <source>
        <dbReference type="EMBL" id="GIM46860.1"/>
    </source>
</evidence>
<keyword evidence="2" id="KW-1185">Reference proteome</keyword>
<reference evidence="1" key="1">
    <citation type="journal article" date="2023" name="Int. J. Syst. Evol. Microbiol.">
        <title>Collibacillus ludicampi gen. nov., sp. nov., a new soil bacterium of the family Alicyclobacillaceae.</title>
        <authorList>
            <person name="Jojima T."/>
            <person name="Ioku Y."/>
            <person name="Fukuta Y."/>
            <person name="Shirasaka N."/>
            <person name="Matsumura Y."/>
            <person name="Mori M."/>
        </authorList>
    </citation>
    <scope>NUCLEOTIDE SEQUENCE</scope>
    <source>
        <strain evidence="1">TP075</strain>
    </source>
</reference>
<name>A0AAV4LGE5_9BACL</name>
<dbReference type="Proteomes" id="UP001057291">
    <property type="component" value="Unassembled WGS sequence"/>
</dbReference>
<evidence type="ECO:0000313" key="2">
    <source>
        <dbReference type="Proteomes" id="UP001057291"/>
    </source>
</evidence>